<keyword evidence="3 5" id="KW-1133">Transmembrane helix</keyword>
<dbReference type="Proteomes" id="UP000295097">
    <property type="component" value="Unassembled WGS sequence"/>
</dbReference>
<dbReference type="Pfam" id="PF07869">
    <property type="entry name" value="DUF1656"/>
    <property type="match status" value="1"/>
</dbReference>
<keyword evidence="4 5" id="KW-0472">Membrane</keyword>
<evidence type="ECO:0000256" key="1">
    <source>
        <dbReference type="ARBA" id="ARBA00022475"/>
    </source>
</evidence>
<accession>A0A4V2V4F8</accession>
<keyword evidence="2 5" id="KW-0812">Transmembrane</keyword>
<evidence type="ECO:0000256" key="4">
    <source>
        <dbReference type="ARBA" id="ARBA00023136"/>
    </source>
</evidence>
<evidence type="ECO:0000313" key="6">
    <source>
        <dbReference type="EMBL" id="TCT39061.1"/>
    </source>
</evidence>
<name>A0A4V2V4F8_9HYPH</name>
<dbReference type="AlphaFoldDB" id="A0A4V2V4F8"/>
<dbReference type="EMBL" id="SMAR01000014">
    <property type="protein sequence ID" value="TCT39061.1"/>
    <property type="molecule type" value="Genomic_DNA"/>
</dbReference>
<feature type="transmembrane region" description="Helical" evidence="5">
    <location>
        <begin position="7"/>
        <end position="26"/>
    </location>
</feature>
<evidence type="ECO:0000256" key="2">
    <source>
        <dbReference type="ARBA" id="ARBA00022692"/>
    </source>
</evidence>
<proteinExistence type="predicted"/>
<dbReference type="PROSITE" id="PS51257">
    <property type="entry name" value="PROKAR_LIPOPROTEIN"/>
    <property type="match status" value="1"/>
</dbReference>
<keyword evidence="7" id="KW-1185">Reference proteome</keyword>
<reference evidence="6 7" key="1">
    <citation type="submission" date="2019-03" db="EMBL/GenBank/DDBJ databases">
        <title>Freshwater and sediment microbial communities from various areas in North America, analyzing microbe dynamics in response to fracking.</title>
        <authorList>
            <person name="Lamendella R."/>
        </authorList>
    </citation>
    <scope>NUCLEOTIDE SEQUENCE [LARGE SCALE GENOMIC DNA]</scope>
    <source>
        <strain evidence="6 7">175.2</strain>
    </source>
</reference>
<protein>
    <submittedName>
        <fullName evidence="6">Uncharacterized protein DUF1656</fullName>
    </submittedName>
</protein>
<dbReference type="OrthoDB" id="7021192at2"/>
<dbReference type="RefSeq" id="WP_132311340.1">
    <property type="nucleotide sequence ID" value="NZ_SMAR01000014.1"/>
</dbReference>
<sequence>MRPEIDFFGVLVPTLLLLVIACYGLYRVVHVGLARLGLYRHVWHPALFDTALYLSLLGATVLFMEHLSS</sequence>
<dbReference type="InterPro" id="IPR012451">
    <property type="entry name" value="DUF1656"/>
</dbReference>
<organism evidence="6 7">
    <name type="scientific">Martelella mediterranea</name>
    <dbReference type="NCBI Taxonomy" id="293089"/>
    <lineage>
        <taxon>Bacteria</taxon>
        <taxon>Pseudomonadati</taxon>
        <taxon>Pseudomonadota</taxon>
        <taxon>Alphaproteobacteria</taxon>
        <taxon>Hyphomicrobiales</taxon>
        <taxon>Aurantimonadaceae</taxon>
        <taxon>Martelella</taxon>
    </lineage>
</organism>
<comment type="caution">
    <text evidence="6">The sequence shown here is derived from an EMBL/GenBank/DDBJ whole genome shotgun (WGS) entry which is preliminary data.</text>
</comment>
<evidence type="ECO:0000256" key="5">
    <source>
        <dbReference type="SAM" id="Phobius"/>
    </source>
</evidence>
<keyword evidence="1" id="KW-1003">Cell membrane</keyword>
<feature type="transmembrane region" description="Helical" evidence="5">
    <location>
        <begin position="46"/>
        <end position="64"/>
    </location>
</feature>
<evidence type="ECO:0000256" key="3">
    <source>
        <dbReference type="ARBA" id="ARBA00022989"/>
    </source>
</evidence>
<evidence type="ECO:0000313" key="7">
    <source>
        <dbReference type="Proteomes" id="UP000295097"/>
    </source>
</evidence>
<gene>
    <name evidence="6" type="ORF">EDC90_101426</name>
</gene>